<name>A0ABR7YB64_9SPHI</name>
<evidence type="ECO:0000259" key="6">
    <source>
        <dbReference type="Pfam" id="PF00551"/>
    </source>
</evidence>
<dbReference type="InterPro" id="IPR005793">
    <property type="entry name" value="Formyl_trans_C"/>
</dbReference>
<gene>
    <name evidence="5" type="primary">fmt</name>
    <name evidence="8" type="ORF">H8B04_02950</name>
</gene>
<evidence type="ECO:0000256" key="2">
    <source>
        <dbReference type="ARBA" id="ARBA00012261"/>
    </source>
</evidence>
<feature type="domain" description="Formyl transferase C-terminal" evidence="7">
    <location>
        <begin position="205"/>
        <end position="303"/>
    </location>
</feature>
<evidence type="ECO:0000256" key="3">
    <source>
        <dbReference type="ARBA" id="ARBA00022679"/>
    </source>
</evidence>
<evidence type="ECO:0000256" key="5">
    <source>
        <dbReference type="HAMAP-Rule" id="MF_00182"/>
    </source>
</evidence>
<keyword evidence="3 5" id="KW-0808">Transferase</keyword>
<dbReference type="PANTHER" id="PTHR11138:SF5">
    <property type="entry name" value="METHIONYL-TRNA FORMYLTRANSFERASE, MITOCHONDRIAL"/>
    <property type="match status" value="1"/>
</dbReference>
<dbReference type="RefSeq" id="WP_190301396.1">
    <property type="nucleotide sequence ID" value="NZ_JACOIJ010000003.1"/>
</dbReference>
<sequence>MRIVFMGTPDFAVASLKALLDAGENVVAVITAPDKPAGRGQKLNKSAVKVFAEANALPVLQPEKLRDPQFIEELKSYNADLQVVVAFRMLPEMVWNMPPMGTINVHASLLPQYRGAAPINHAVINGEKQSGVTTFLLQHEIDTGNILLSTKVDIAETDNAGILHDKLMNAGAETLIKTIEGLRNNTIKPIPQEDFKIEDLKHAPKIFKEDCLIDWNNSTEKIYNLIRGLSPYPTAFTYLHGKVLKVYEAEKEIQSHQKESGTYETDGKTYLKFATNDGFINLKMIQIEGKKRMEINEFLKGYRFEK</sequence>
<accession>A0ABR7YB64</accession>
<dbReference type="InterPro" id="IPR041711">
    <property type="entry name" value="Met-tRNA-FMT_N"/>
</dbReference>
<keyword evidence="4 5" id="KW-0648">Protein biosynthesis</keyword>
<dbReference type="EMBL" id="JACOIJ010000003">
    <property type="protein sequence ID" value="MBD1428536.1"/>
    <property type="molecule type" value="Genomic_DNA"/>
</dbReference>
<evidence type="ECO:0000313" key="8">
    <source>
        <dbReference type="EMBL" id="MBD1428536.1"/>
    </source>
</evidence>
<dbReference type="InterPro" id="IPR002376">
    <property type="entry name" value="Formyl_transf_N"/>
</dbReference>
<feature type="domain" description="Formyl transferase N-terminal" evidence="6">
    <location>
        <begin position="1"/>
        <end position="179"/>
    </location>
</feature>
<evidence type="ECO:0000313" key="9">
    <source>
        <dbReference type="Proteomes" id="UP000651271"/>
    </source>
</evidence>
<dbReference type="HAMAP" id="MF_00182">
    <property type="entry name" value="Formyl_trans"/>
    <property type="match status" value="1"/>
</dbReference>
<dbReference type="InterPro" id="IPR011034">
    <property type="entry name" value="Formyl_transferase-like_C_sf"/>
</dbReference>
<proteinExistence type="inferred from homology"/>
<keyword evidence="9" id="KW-1185">Reference proteome</keyword>
<dbReference type="SUPFAM" id="SSF50486">
    <property type="entry name" value="FMT C-terminal domain-like"/>
    <property type="match status" value="1"/>
</dbReference>
<dbReference type="CDD" id="cd08646">
    <property type="entry name" value="FMT_core_Met-tRNA-FMT_N"/>
    <property type="match status" value="1"/>
</dbReference>
<dbReference type="PANTHER" id="PTHR11138">
    <property type="entry name" value="METHIONYL-TRNA FORMYLTRANSFERASE"/>
    <property type="match status" value="1"/>
</dbReference>
<dbReference type="EC" id="2.1.2.9" evidence="2 5"/>
<dbReference type="GO" id="GO:0004479">
    <property type="term" value="F:methionyl-tRNA formyltransferase activity"/>
    <property type="evidence" value="ECO:0007669"/>
    <property type="project" value="UniProtKB-EC"/>
</dbReference>
<dbReference type="InterPro" id="IPR044135">
    <property type="entry name" value="Met-tRNA-FMT_C"/>
</dbReference>
<dbReference type="InterPro" id="IPR005794">
    <property type="entry name" value="Fmt"/>
</dbReference>
<reference evidence="8 9" key="1">
    <citation type="submission" date="2020-08" db="EMBL/GenBank/DDBJ databases">
        <title>Sphingobacterium sp. DN04309 isolated from aquaculture water.</title>
        <authorList>
            <person name="Zhang M."/>
        </authorList>
    </citation>
    <scope>NUCLEOTIDE SEQUENCE [LARGE SCALE GENOMIC DNA]</scope>
    <source>
        <strain evidence="8 9">DN04309</strain>
    </source>
</reference>
<feature type="binding site" evidence="5">
    <location>
        <begin position="108"/>
        <end position="111"/>
    </location>
    <ligand>
        <name>(6S)-5,6,7,8-tetrahydrofolate</name>
        <dbReference type="ChEBI" id="CHEBI:57453"/>
    </ligand>
</feature>
<dbReference type="Gene3D" id="3.40.50.12230">
    <property type="match status" value="1"/>
</dbReference>
<dbReference type="Pfam" id="PF02911">
    <property type="entry name" value="Formyl_trans_C"/>
    <property type="match status" value="1"/>
</dbReference>
<comment type="caution">
    <text evidence="8">The sequence shown here is derived from an EMBL/GenBank/DDBJ whole genome shotgun (WGS) entry which is preliminary data.</text>
</comment>
<comment type="catalytic activity">
    <reaction evidence="5">
        <text>L-methionyl-tRNA(fMet) + (6R)-10-formyltetrahydrofolate = N-formyl-L-methionyl-tRNA(fMet) + (6S)-5,6,7,8-tetrahydrofolate + H(+)</text>
        <dbReference type="Rhea" id="RHEA:24380"/>
        <dbReference type="Rhea" id="RHEA-COMP:9952"/>
        <dbReference type="Rhea" id="RHEA-COMP:9953"/>
        <dbReference type="ChEBI" id="CHEBI:15378"/>
        <dbReference type="ChEBI" id="CHEBI:57453"/>
        <dbReference type="ChEBI" id="CHEBI:78530"/>
        <dbReference type="ChEBI" id="CHEBI:78844"/>
        <dbReference type="ChEBI" id="CHEBI:195366"/>
        <dbReference type="EC" id="2.1.2.9"/>
    </reaction>
</comment>
<comment type="similarity">
    <text evidence="1 5">Belongs to the Fmt family.</text>
</comment>
<evidence type="ECO:0000259" key="7">
    <source>
        <dbReference type="Pfam" id="PF02911"/>
    </source>
</evidence>
<dbReference type="CDD" id="cd08704">
    <property type="entry name" value="Met_tRNA_FMT_C"/>
    <property type="match status" value="1"/>
</dbReference>
<dbReference type="NCBIfam" id="TIGR00460">
    <property type="entry name" value="fmt"/>
    <property type="match status" value="1"/>
</dbReference>
<dbReference type="InterPro" id="IPR036477">
    <property type="entry name" value="Formyl_transf_N_sf"/>
</dbReference>
<evidence type="ECO:0000256" key="4">
    <source>
        <dbReference type="ARBA" id="ARBA00022917"/>
    </source>
</evidence>
<dbReference type="SUPFAM" id="SSF53328">
    <property type="entry name" value="Formyltransferase"/>
    <property type="match status" value="1"/>
</dbReference>
<organism evidence="8 9">
    <name type="scientific">Sphingobacterium litopenaei</name>
    <dbReference type="NCBI Taxonomy" id="2763500"/>
    <lineage>
        <taxon>Bacteria</taxon>
        <taxon>Pseudomonadati</taxon>
        <taxon>Bacteroidota</taxon>
        <taxon>Sphingobacteriia</taxon>
        <taxon>Sphingobacteriales</taxon>
        <taxon>Sphingobacteriaceae</taxon>
        <taxon>Sphingobacterium</taxon>
    </lineage>
</organism>
<dbReference type="Proteomes" id="UP000651271">
    <property type="component" value="Unassembled WGS sequence"/>
</dbReference>
<protein>
    <recommendedName>
        <fullName evidence="2 5">Methionyl-tRNA formyltransferase</fullName>
        <ecNumber evidence="2 5">2.1.2.9</ecNumber>
    </recommendedName>
</protein>
<dbReference type="Pfam" id="PF00551">
    <property type="entry name" value="Formyl_trans_N"/>
    <property type="match status" value="1"/>
</dbReference>
<evidence type="ECO:0000256" key="1">
    <source>
        <dbReference type="ARBA" id="ARBA00010699"/>
    </source>
</evidence>
<comment type="function">
    <text evidence="5">Attaches a formyl group to the free amino group of methionyl-tRNA(fMet). The formyl group appears to play a dual role in the initiator identity of N-formylmethionyl-tRNA by promoting its recognition by IF2 and preventing the misappropriation of this tRNA by the elongation apparatus.</text>
</comment>